<reference evidence="1" key="1">
    <citation type="submission" date="2015-08" db="EMBL/GenBank/DDBJ databases">
        <authorList>
            <person name="Babu N.S."/>
            <person name="Beckwith C.J."/>
            <person name="Beseler K.G."/>
            <person name="Brison A."/>
            <person name="Carone J.V."/>
            <person name="Caskin T.P."/>
            <person name="Diamond M."/>
            <person name="Durham M.E."/>
            <person name="Foxe J.M."/>
            <person name="Go M."/>
            <person name="Henderson B.A."/>
            <person name="Jones I.B."/>
            <person name="McGettigan J.A."/>
            <person name="Micheletti S.J."/>
            <person name="Nasrallah M.E."/>
            <person name="Ortiz D."/>
            <person name="Piller C.R."/>
            <person name="Privatt S.R."/>
            <person name="Schneider S.L."/>
            <person name="Sharp S."/>
            <person name="Smith T.C."/>
            <person name="Stanton J.D."/>
            <person name="Ullery H.E."/>
            <person name="Wilson R.J."/>
            <person name="Serrano M.G."/>
            <person name="Buck G."/>
            <person name="Lee V."/>
            <person name="Wang Y."/>
            <person name="Carvalho R."/>
            <person name="Voegtly L."/>
            <person name="Shi R."/>
            <person name="Duckworth R."/>
            <person name="Johnson A."/>
            <person name="Loviza R."/>
            <person name="Walstead R."/>
            <person name="Shah Z."/>
            <person name="Kiflezghi M."/>
            <person name="Wade K."/>
            <person name="Ball S.L."/>
            <person name="Bradley K.W."/>
            <person name="Asai D.J."/>
            <person name="Bowman C.A."/>
            <person name="Russell D.A."/>
            <person name="Pope W.H."/>
            <person name="Jacobs-Sera D."/>
            <person name="Hendrix R.W."/>
            <person name="Hatfull G.F."/>
        </authorList>
    </citation>
    <scope>NUCLEOTIDE SEQUENCE</scope>
</reference>
<sequence>MPARTADYTWMEEEVDYSRLYIAGHVPSDIAAGSLLGDEIGGYFLTTRGLDTEGPGPRQGS</sequence>
<evidence type="ECO:0000313" key="1">
    <source>
        <dbReference type="EMBL" id="CUR56585.1"/>
    </source>
</evidence>
<protein>
    <submittedName>
        <fullName evidence="1">Uncharacterized protein</fullName>
    </submittedName>
</protein>
<gene>
    <name evidence="1" type="ORF">NOCA2350075</name>
</gene>
<name>A0A2P2C3I2_9ZZZZ</name>
<dbReference type="EMBL" id="CZKA01000029">
    <property type="protein sequence ID" value="CUR56585.1"/>
    <property type="molecule type" value="Genomic_DNA"/>
</dbReference>
<dbReference type="AlphaFoldDB" id="A0A2P2C3I2"/>
<proteinExistence type="predicted"/>
<accession>A0A2P2C3I2</accession>
<organism evidence="1">
    <name type="scientific">metagenome</name>
    <dbReference type="NCBI Taxonomy" id="256318"/>
    <lineage>
        <taxon>unclassified sequences</taxon>
        <taxon>metagenomes</taxon>
    </lineage>
</organism>